<feature type="transmembrane region" description="Helical" evidence="1">
    <location>
        <begin position="118"/>
        <end position="138"/>
    </location>
</feature>
<evidence type="ECO:0008006" key="4">
    <source>
        <dbReference type="Google" id="ProtNLM"/>
    </source>
</evidence>
<dbReference type="OrthoDB" id="5966662at2"/>
<keyword evidence="1" id="KW-0472">Membrane</keyword>
<feature type="transmembrane region" description="Helical" evidence="1">
    <location>
        <begin position="23"/>
        <end position="42"/>
    </location>
</feature>
<keyword evidence="3" id="KW-1185">Reference proteome</keyword>
<dbReference type="Proteomes" id="UP000198649">
    <property type="component" value="Unassembled WGS sequence"/>
</dbReference>
<dbReference type="STRING" id="1005945.SAMN05216561_10532"/>
<keyword evidence="1" id="KW-1133">Transmembrane helix</keyword>
<evidence type="ECO:0000313" key="3">
    <source>
        <dbReference type="Proteomes" id="UP000198649"/>
    </source>
</evidence>
<evidence type="ECO:0000256" key="1">
    <source>
        <dbReference type="SAM" id="Phobius"/>
    </source>
</evidence>
<keyword evidence="1" id="KW-0812">Transmembrane</keyword>
<organism evidence="2 3">
    <name type="scientific">Nocardioides psychrotolerans</name>
    <dbReference type="NCBI Taxonomy" id="1005945"/>
    <lineage>
        <taxon>Bacteria</taxon>
        <taxon>Bacillati</taxon>
        <taxon>Actinomycetota</taxon>
        <taxon>Actinomycetes</taxon>
        <taxon>Propionibacteriales</taxon>
        <taxon>Nocardioidaceae</taxon>
        <taxon>Nocardioides</taxon>
    </lineage>
</organism>
<gene>
    <name evidence="2" type="ORF">SAMN05216561_10532</name>
</gene>
<protein>
    <recommendedName>
        <fullName evidence="4">DUF2752 domain-containing protein</fullName>
    </recommendedName>
</protein>
<proteinExistence type="predicted"/>
<dbReference type="AlphaFoldDB" id="A0A1I3FLQ8"/>
<dbReference type="RefSeq" id="WP_091111771.1">
    <property type="nucleotide sequence ID" value="NZ_BKAF01000006.1"/>
</dbReference>
<dbReference type="Pfam" id="PF10825">
    <property type="entry name" value="DUF2752"/>
    <property type="match status" value="1"/>
</dbReference>
<dbReference type="InterPro" id="IPR021215">
    <property type="entry name" value="DUF2752"/>
</dbReference>
<evidence type="ECO:0000313" key="2">
    <source>
        <dbReference type="EMBL" id="SFI11861.1"/>
    </source>
</evidence>
<name>A0A1I3FLQ8_9ACTN</name>
<dbReference type="EMBL" id="FOQG01000005">
    <property type="protein sequence ID" value="SFI11861.1"/>
    <property type="molecule type" value="Genomic_DNA"/>
</dbReference>
<reference evidence="2 3" key="1">
    <citation type="submission" date="2016-10" db="EMBL/GenBank/DDBJ databases">
        <authorList>
            <person name="de Groot N.N."/>
        </authorList>
    </citation>
    <scope>NUCLEOTIDE SEQUENCE [LARGE SCALE GENOMIC DNA]</scope>
    <source>
        <strain evidence="2 3">CGMCC 1.11156</strain>
    </source>
</reference>
<accession>A0A1I3FLQ8</accession>
<sequence length="148" mass="15732">MTQQPTAPALAPESPPQTRGQRLVAPLVTIGALGATTVALHFRDPHAQGSWGFCPSAAMGFWCPGCGGLRAVNDLTHAQLVDAASSNLAFIVALPFLVAGLALWTVDRWRGHQRQIPMRVVSRVAVTVIALMAVFTILRNLSGSWLAP</sequence>
<feature type="transmembrane region" description="Helical" evidence="1">
    <location>
        <begin position="88"/>
        <end position="106"/>
    </location>
</feature>